<dbReference type="PROSITE" id="PS51412">
    <property type="entry name" value="MACPF_2"/>
    <property type="match status" value="1"/>
</dbReference>
<organism evidence="2 3">
    <name type="scientific">Bacteroides cellulosilyticus</name>
    <dbReference type="NCBI Taxonomy" id="246787"/>
    <lineage>
        <taxon>Bacteria</taxon>
        <taxon>Pseudomonadati</taxon>
        <taxon>Bacteroidota</taxon>
        <taxon>Bacteroidia</taxon>
        <taxon>Bacteroidales</taxon>
        <taxon>Bacteroidaceae</taxon>
        <taxon>Bacteroides</taxon>
    </lineage>
</organism>
<dbReference type="InterPro" id="IPR020864">
    <property type="entry name" value="MACPF"/>
</dbReference>
<evidence type="ECO:0000313" key="2">
    <source>
        <dbReference type="EMBL" id="KAA5415151.1"/>
    </source>
</evidence>
<evidence type="ECO:0000313" key="3">
    <source>
        <dbReference type="Proteomes" id="UP000448877"/>
    </source>
</evidence>
<dbReference type="EMBL" id="VVYV01000035">
    <property type="protein sequence ID" value="KAA5415151.1"/>
    <property type="molecule type" value="Genomic_DNA"/>
</dbReference>
<proteinExistence type="predicted"/>
<dbReference type="AlphaFoldDB" id="A0A108TDY9"/>
<evidence type="ECO:0000259" key="1">
    <source>
        <dbReference type="PROSITE" id="PS51412"/>
    </source>
</evidence>
<dbReference type="Proteomes" id="UP000448877">
    <property type="component" value="Unassembled WGS sequence"/>
</dbReference>
<name>A0A108TDY9_9BACE</name>
<gene>
    <name evidence="2" type="ORF">F2Y81_18650</name>
</gene>
<dbReference type="Pfam" id="PF01823">
    <property type="entry name" value="MACPF"/>
    <property type="match status" value="1"/>
</dbReference>
<feature type="domain" description="MACPF" evidence="1">
    <location>
        <begin position="1"/>
        <end position="351"/>
    </location>
</feature>
<sequence>MKNLCLLSFYWVVVLLLSSCTKDLLYNYEEKLPQTRAVTNGDYYSLGVTYDITMDYLDNDAAKYPVIDIKAFLADNKNSYIENNTTEGYSITYSGATAEDFSKEIKTKNSISYGGSGGGDTFSLSGSVKFTSELDQQYSYSTKYSFARGDAIKRVKRVSLNATATMLRNYLYPEFIRDLKTKTPDQFVAWYGTHVLLDVTLGGRLQFNYRSVIDERTSKSDMKKTVESGLKFAMGKYGADIKQEFMTNEIITWSKKNTSWKTWVKYSGGESSGTRTSYDSESGYLVTSFDIDAWEKSVNKENAGIVGINWEKTYPIYELIADATKREEIRLAVNRYIESQKIEILELEPLYNIYNRKTGNNFNVAGYDLKNYWLYVEKDGTYRECESFLGYVLKNKQLQTEPLYNINNKKSGNTFTAIGDTEKNIWLHQAADHEYRECESQIGYAYTKEMPNTIPLFRIHNKKSNNTFSVAGITDKYYWLYQASDHENREDDGQTGYIYPAQ</sequence>
<dbReference type="PROSITE" id="PS51257">
    <property type="entry name" value="PROKAR_LIPOPROTEIN"/>
    <property type="match status" value="1"/>
</dbReference>
<reference evidence="2 3" key="1">
    <citation type="journal article" date="2019" name="Nat. Med.">
        <title>A library of human gut bacterial isolates paired with longitudinal multiomics data enables mechanistic microbiome research.</title>
        <authorList>
            <person name="Poyet M."/>
            <person name="Groussin M."/>
            <person name="Gibbons S.M."/>
            <person name="Avila-Pacheco J."/>
            <person name="Jiang X."/>
            <person name="Kearney S.M."/>
            <person name="Perrotta A.R."/>
            <person name="Berdy B."/>
            <person name="Zhao S."/>
            <person name="Lieberman T.D."/>
            <person name="Swanson P.K."/>
            <person name="Smith M."/>
            <person name="Roesemann S."/>
            <person name="Alexander J.E."/>
            <person name="Rich S.A."/>
            <person name="Livny J."/>
            <person name="Vlamakis H."/>
            <person name="Clish C."/>
            <person name="Bullock K."/>
            <person name="Deik A."/>
            <person name="Scott J."/>
            <person name="Pierce K.A."/>
            <person name="Xavier R.J."/>
            <person name="Alm E.J."/>
        </authorList>
    </citation>
    <scope>NUCLEOTIDE SEQUENCE [LARGE SCALE GENOMIC DNA]</scope>
    <source>
        <strain evidence="2 3">BIOML-A6</strain>
    </source>
</reference>
<accession>A0A108TDY9</accession>
<dbReference type="RefSeq" id="WP_007216831.1">
    <property type="nucleotide sequence ID" value="NZ_CABMLT010000007.1"/>
</dbReference>
<protein>
    <recommendedName>
        <fullName evidence="1">MACPF domain-containing protein</fullName>
    </recommendedName>
</protein>
<comment type="caution">
    <text evidence="2">The sequence shown here is derived from an EMBL/GenBank/DDBJ whole genome shotgun (WGS) entry which is preliminary data.</text>
</comment>